<evidence type="ECO:0000256" key="3">
    <source>
        <dbReference type="SAM" id="SignalP"/>
    </source>
</evidence>
<protein>
    <submittedName>
        <fullName evidence="4">Uncharacterized protein</fullName>
    </submittedName>
</protein>
<feature type="chain" id="PRO_5046734369" evidence="3">
    <location>
        <begin position="19"/>
        <end position="188"/>
    </location>
</feature>
<keyword evidence="5" id="KW-1185">Reference proteome</keyword>
<keyword evidence="3" id="KW-0732">Signal</keyword>
<evidence type="ECO:0000256" key="2">
    <source>
        <dbReference type="ARBA" id="ARBA00022801"/>
    </source>
</evidence>
<keyword evidence="1" id="KW-0540">Nuclease</keyword>
<dbReference type="SUPFAM" id="SSF53933">
    <property type="entry name" value="Microbial ribonucleases"/>
    <property type="match status" value="1"/>
</dbReference>
<evidence type="ECO:0000313" key="5">
    <source>
        <dbReference type="Proteomes" id="UP001408356"/>
    </source>
</evidence>
<organism evidence="4 5">
    <name type="scientific">Seiridium unicorne</name>
    <dbReference type="NCBI Taxonomy" id="138068"/>
    <lineage>
        <taxon>Eukaryota</taxon>
        <taxon>Fungi</taxon>
        <taxon>Dikarya</taxon>
        <taxon>Ascomycota</taxon>
        <taxon>Pezizomycotina</taxon>
        <taxon>Sordariomycetes</taxon>
        <taxon>Xylariomycetidae</taxon>
        <taxon>Amphisphaeriales</taxon>
        <taxon>Sporocadaceae</taxon>
        <taxon>Seiridium</taxon>
    </lineage>
</organism>
<dbReference type="Gene3D" id="3.10.450.30">
    <property type="entry name" value="Microbial ribonucleases"/>
    <property type="match status" value="1"/>
</dbReference>
<dbReference type="EMBL" id="JARVKF010000419">
    <property type="protein sequence ID" value="KAK9415039.1"/>
    <property type="molecule type" value="Genomic_DNA"/>
</dbReference>
<comment type="caution">
    <text evidence="4">The sequence shown here is derived from an EMBL/GenBank/DDBJ whole genome shotgun (WGS) entry which is preliminary data.</text>
</comment>
<dbReference type="InterPro" id="IPR016191">
    <property type="entry name" value="Ribonuclease/ribotoxin"/>
</dbReference>
<reference evidence="4 5" key="1">
    <citation type="journal article" date="2024" name="J. Plant Pathol.">
        <title>Sequence and assembly of the genome of Seiridium unicorne, isolate CBS 538.82, causal agent of cypress canker disease.</title>
        <authorList>
            <person name="Scali E."/>
            <person name="Rocca G.D."/>
            <person name="Danti R."/>
            <person name="Garbelotto M."/>
            <person name="Barberini S."/>
            <person name="Baroncelli R."/>
            <person name="Emiliani G."/>
        </authorList>
    </citation>
    <scope>NUCLEOTIDE SEQUENCE [LARGE SCALE GENOMIC DNA]</scope>
    <source>
        <strain evidence="4 5">BM-138-508</strain>
    </source>
</reference>
<gene>
    <name evidence="4" type="ORF">SUNI508_10644</name>
</gene>
<feature type="signal peptide" evidence="3">
    <location>
        <begin position="1"/>
        <end position="18"/>
    </location>
</feature>
<keyword evidence="2" id="KW-0378">Hydrolase</keyword>
<accession>A0ABR2UK72</accession>
<evidence type="ECO:0000313" key="4">
    <source>
        <dbReference type="EMBL" id="KAK9415039.1"/>
    </source>
</evidence>
<name>A0ABR2UK72_9PEZI</name>
<proteinExistence type="predicted"/>
<dbReference type="Proteomes" id="UP001408356">
    <property type="component" value="Unassembled WGS sequence"/>
</dbReference>
<evidence type="ECO:0000256" key="1">
    <source>
        <dbReference type="ARBA" id="ARBA00022722"/>
    </source>
</evidence>
<sequence>MKFSAVCTLAFAITPALSAAIGDVTPRVDLSKRLFGDAHDFPDKVKCPKTDAGDDKEFKQDQMEDTAKAWKDKLNDKKKISNSDQKQGYPARYAIGSESAPAGSDARKFWDNTQNMKFSDECMQGYIWEVPLLENGKVWSTDGNNGDAGPYRLYFLAKDGEVKFCGSAIHSSKDLSKGSEFTRCEPDD</sequence>